<evidence type="ECO:0000256" key="3">
    <source>
        <dbReference type="ARBA" id="ARBA00022475"/>
    </source>
</evidence>
<dbReference type="SUPFAM" id="SSF53850">
    <property type="entry name" value="Periplasmic binding protein-like II"/>
    <property type="match status" value="1"/>
</dbReference>
<evidence type="ECO:0000313" key="10">
    <source>
        <dbReference type="Proteomes" id="UP000014541"/>
    </source>
</evidence>
<comment type="subcellular location">
    <subcellularLocation>
        <location evidence="1">Periplasm</location>
    </subcellularLocation>
</comment>
<evidence type="ECO:0008006" key="11">
    <source>
        <dbReference type="Google" id="ProtNLM"/>
    </source>
</evidence>
<evidence type="ECO:0000313" key="9">
    <source>
        <dbReference type="EMBL" id="EPF32291.1"/>
    </source>
</evidence>
<organism evidence="9 10">
    <name type="scientific">Treponema maltophilum ATCC 51939</name>
    <dbReference type="NCBI Taxonomy" id="1125699"/>
    <lineage>
        <taxon>Bacteria</taxon>
        <taxon>Pseudomonadati</taxon>
        <taxon>Spirochaetota</taxon>
        <taxon>Spirochaetia</taxon>
        <taxon>Spirochaetales</taxon>
        <taxon>Treponemataceae</taxon>
        <taxon>Treponema</taxon>
    </lineage>
</organism>
<dbReference type="EMBL" id="ATFF01000002">
    <property type="protein sequence ID" value="EPF32291.1"/>
    <property type="molecule type" value="Genomic_DNA"/>
</dbReference>
<name>S3K5P1_TREMA</name>
<dbReference type="PANTHER" id="PTHR43649">
    <property type="entry name" value="ARABINOSE-BINDING PROTEIN-RELATED"/>
    <property type="match status" value="1"/>
</dbReference>
<evidence type="ECO:0000256" key="5">
    <source>
        <dbReference type="ARBA" id="ARBA00023136"/>
    </source>
</evidence>
<feature type="signal peptide" evidence="8">
    <location>
        <begin position="1"/>
        <end position="20"/>
    </location>
</feature>
<dbReference type="PANTHER" id="PTHR43649:SF33">
    <property type="entry name" value="POLYGALACTURONAN_RHAMNOGALACTURONAN-BINDING PROTEIN YTCQ"/>
    <property type="match status" value="1"/>
</dbReference>
<keyword evidence="3" id="KW-1003">Cell membrane</keyword>
<sequence>MKKVLSVMLFAACAAALSFAAGTKDGGKQGLGTPDSPVKVTYLCKDVDPVTDKASVSALEEKIEKGLAAQGKYIDLVILSAPTGSYKSVVPIAFRTGQISPDIIYFQGGDLQIAQEGLLEDLTPYIKKSENVKAIMSDHNKAAMANYPYLMWLAPARVQIPVMREDWFNKLKTGKTLLQNPTADNYYALFKEMKDTGLCKWPITTDGGILKLDSVFNHAFGVSATIVKDKGKWVYSVATEANKNKIAFYAKLYKDGLLDKEYVTKAWDTMEQAFYEGTAGFVSGTAGDVINVYNNKMLSTQKQKLVVLPPAKGIGQAYQNVDVTKEPRGFAINAASEVKDAAWAVLEYMAGPEGRILDKLGLEGVHYNVVNGKYVLTKDFPSWWAKFWPTMNGLDLSKVQGEVLTAPAIESLKAAEKYFAADTNVILPEDLTPLKDAMDKLYTEYSTDIIRGVRPISDYDVFIEKWNKAGGTKISEYLAKVLK</sequence>
<dbReference type="OrthoDB" id="2650856at2"/>
<evidence type="ECO:0000256" key="6">
    <source>
        <dbReference type="ARBA" id="ARBA00023139"/>
    </source>
</evidence>
<evidence type="ECO:0000256" key="7">
    <source>
        <dbReference type="ARBA" id="ARBA00023288"/>
    </source>
</evidence>
<dbReference type="GO" id="GO:0042597">
    <property type="term" value="C:periplasmic space"/>
    <property type="evidence" value="ECO:0007669"/>
    <property type="project" value="UniProtKB-SubCell"/>
</dbReference>
<proteinExistence type="inferred from homology"/>
<reference evidence="9 10" key="1">
    <citation type="submission" date="2013-04" db="EMBL/GenBank/DDBJ databases">
        <title>The Genome Sequence of Treponema maltophilum ATCC 51939.</title>
        <authorList>
            <consortium name="The Broad Institute Genomics Platform"/>
            <person name="Earl A."/>
            <person name="Ward D."/>
            <person name="Feldgarden M."/>
            <person name="Gevers D."/>
            <person name="Leonetti C."/>
            <person name="Blanton J.M."/>
            <person name="Dewhirst F.E."/>
            <person name="Izard J."/>
            <person name="Walker B."/>
            <person name="Young S."/>
            <person name="Zeng Q."/>
            <person name="Gargeya S."/>
            <person name="Fitzgerald M."/>
            <person name="Haas B."/>
            <person name="Abouelleil A."/>
            <person name="Allen A.W."/>
            <person name="Alvarado L."/>
            <person name="Arachchi H.M."/>
            <person name="Berlin A.M."/>
            <person name="Chapman S.B."/>
            <person name="Gainer-Dewar J."/>
            <person name="Goldberg J."/>
            <person name="Griggs A."/>
            <person name="Gujja S."/>
            <person name="Hansen M."/>
            <person name="Howarth C."/>
            <person name="Imamovic A."/>
            <person name="Ireland A."/>
            <person name="Larimer J."/>
            <person name="McCowan C."/>
            <person name="Murphy C."/>
            <person name="Pearson M."/>
            <person name="Poon T.W."/>
            <person name="Priest M."/>
            <person name="Roberts A."/>
            <person name="Saif S."/>
            <person name="Shea T."/>
            <person name="Sisk P."/>
            <person name="Sykes S."/>
            <person name="Wortman J."/>
            <person name="Nusbaum C."/>
            <person name="Birren B."/>
        </authorList>
    </citation>
    <scope>NUCLEOTIDE SEQUENCE [LARGE SCALE GENOMIC DNA]</scope>
    <source>
        <strain evidence="9 10">ATCC 51939</strain>
    </source>
</reference>
<dbReference type="eggNOG" id="COG1653">
    <property type="taxonomic scope" value="Bacteria"/>
</dbReference>
<dbReference type="PATRIC" id="fig|1125699.3.peg.290"/>
<keyword evidence="5" id="KW-0472">Membrane</keyword>
<comment type="caution">
    <text evidence="9">The sequence shown here is derived from an EMBL/GenBank/DDBJ whole genome shotgun (WGS) entry which is preliminary data.</text>
</comment>
<comment type="similarity">
    <text evidence="2">Belongs to the bacterial solute-binding protein 1 family.</text>
</comment>
<dbReference type="Proteomes" id="UP000014541">
    <property type="component" value="Unassembled WGS sequence"/>
</dbReference>
<keyword evidence="4 8" id="KW-0732">Signal</keyword>
<dbReference type="Pfam" id="PF01547">
    <property type="entry name" value="SBP_bac_1"/>
    <property type="match status" value="1"/>
</dbReference>
<keyword evidence="7" id="KW-0449">Lipoprotein</keyword>
<evidence type="ECO:0000256" key="2">
    <source>
        <dbReference type="ARBA" id="ARBA00008520"/>
    </source>
</evidence>
<keyword evidence="6" id="KW-0564">Palmitate</keyword>
<dbReference type="Gene3D" id="3.40.190.10">
    <property type="entry name" value="Periplasmic binding protein-like II"/>
    <property type="match status" value="2"/>
</dbReference>
<evidence type="ECO:0000256" key="1">
    <source>
        <dbReference type="ARBA" id="ARBA00004418"/>
    </source>
</evidence>
<dbReference type="RefSeq" id="WP_016524588.1">
    <property type="nucleotide sequence ID" value="NZ_KE332518.1"/>
</dbReference>
<dbReference type="HOGENOM" id="CLU_021021_0_0_12"/>
<evidence type="ECO:0000256" key="8">
    <source>
        <dbReference type="SAM" id="SignalP"/>
    </source>
</evidence>
<keyword evidence="10" id="KW-1185">Reference proteome</keyword>
<dbReference type="InterPro" id="IPR050490">
    <property type="entry name" value="Bact_solute-bd_prot1"/>
</dbReference>
<gene>
    <name evidence="9" type="ORF">HMPREF9194_00287</name>
</gene>
<dbReference type="AlphaFoldDB" id="S3K5P1"/>
<feature type="chain" id="PRO_5004522805" description="DUF3502 domain-containing protein" evidence="8">
    <location>
        <begin position="21"/>
        <end position="483"/>
    </location>
</feature>
<evidence type="ECO:0000256" key="4">
    <source>
        <dbReference type="ARBA" id="ARBA00022729"/>
    </source>
</evidence>
<dbReference type="STRING" id="1125699.HMPREF9194_00287"/>
<dbReference type="InterPro" id="IPR006059">
    <property type="entry name" value="SBP"/>
</dbReference>
<accession>S3K5P1</accession>
<protein>
    <recommendedName>
        <fullName evidence="11">DUF3502 domain-containing protein</fullName>
    </recommendedName>
</protein>